<keyword evidence="5 7" id="KW-0408">Iron</keyword>
<evidence type="ECO:0000256" key="4">
    <source>
        <dbReference type="ARBA" id="ARBA00023002"/>
    </source>
</evidence>
<dbReference type="InterPro" id="IPR002397">
    <property type="entry name" value="Cyt_P450_B"/>
</dbReference>
<evidence type="ECO:0000313" key="9">
    <source>
        <dbReference type="Proteomes" id="UP000199400"/>
    </source>
</evidence>
<proteinExistence type="inferred from homology"/>
<evidence type="ECO:0000256" key="2">
    <source>
        <dbReference type="ARBA" id="ARBA00022617"/>
    </source>
</evidence>
<accession>A0A1I2EQ11</accession>
<dbReference type="Pfam" id="PF00067">
    <property type="entry name" value="p450"/>
    <property type="match status" value="1"/>
</dbReference>
<dbReference type="GO" id="GO:0020037">
    <property type="term" value="F:heme binding"/>
    <property type="evidence" value="ECO:0007669"/>
    <property type="project" value="InterPro"/>
</dbReference>
<comment type="similarity">
    <text evidence="1 7">Belongs to the cytochrome P450 family.</text>
</comment>
<sequence>MLEASATSELKFDPFDPAFVEDPYPTFRRFREEAPIYAWEQVKGHILFRYRDVMALIRDPRLGTDPTLGGGFSPELRAAYPDYVAIRENDLFMMRPESHARVRKLVTPLFGPRQLEAHRPRVAQIIAEVIGRLPERGVINVFRDFAQTYPVRVIAAMLNIPPGAEAEFLAFADALIATIFPGLPPEVFASYMPAISRGREIVRAVIADRRERPMADDLMTHLISACDDADRLTDGELESLIGGLLVGGSDTTVHLTTYAILELLRHPDQLALLRQDPSLARSALDETLRYNAFGRGGGLTRFVEEPFSWNGVEFHRGQPLFLNTQSAFRDPEFVADPDVYDIRRRTNSSPWFGHGPHFCLGASLARLEAETALQQFLARYPTIELAGKPVYGNHPIFRDILDLPVRVAVAD</sequence>
<dbReference type="SUPFAM" id="SSF48264">
    <property type="entry name" value="Cytochrome P450"/>
    <property type="match status" value="1"/>
</dbReference>
<dbReference type="FunFam" id="1.10.630.10:FF:000018">
    <property type="entry name" value="Cytochrome P450 monooxygenase"/>
    <property type="match status" value="1"/>
</dbReference>
<evidence type="ECO:0000313" key="8">
    <source>
        <dbReference type="EMBL" id="SFE94421.1"/>
    </source>
</evidence>
<dbReference type="Gene3D" id="1.10.630.10">
    <property type="entry name" value="Cytochrome P450"/>
    <property type="match status" value="1"/>
</dbReference>
<dbReference type="PANTHER" id="PTHR46696">
    <property type="entry name" value="P450, PUTATIVE (EUROFUNG)-RELATED"/>
    <property type="match status" value="1"/>
</dbReference>
<evidence type="ECO:0000256" key="3">
    <source>
        <dbReference type="ARBA" id="ARBA00022723"/>
    </source>
</evidence>
<name>A0A1I2EQ11_9BACT</name>
<dbReference type="PANTHER" id="PTHR46696:SF1">
    <property type="entry name" value="CYTOCHROME P450 YJIB-RELATED"/>
    <property type="match status" value="1"/>
</dbReference>
<evidence type="ECO:0000256" key="7">
    <source>
        <dbReference type="RuleBase" id="RU000461"/>
    </source>
</evidence>
<keyword evidence="6 7" id="KW-0503">Monooxygenase</keyword>
<keyword evidence="4 7" id="KW-0560">Oxidoreductase</keyword>
<dbReference type="GO" id="GO:0004497">
    <property type="term" value="F:monooxygenase activity"/>
    <property type="evidence" value="ECO:0007669"/>
    <property type="project" value="UniProtKB-KW"/>
</dbReference>
<dbReference type="PROSITE" id="PS00086">
    <property type="entry name" value="CYTOCHROME_P450"/>
    <property type="match status" value="1"/>
</dbReference>
<evidence type="ECO:0000256" key="5">
    <source>
        <dbReference type="ARBA" id="ARBA00023004"/>
    </source>
</evidence>
<reference evidence="9" key="1">
    <citation type="submission" date="2016-10" db="EMBL/GenBank/DDBJ databases">
        <authorList>
            <person name="Varghese N."/>
            <person name="Submissions S."/>
        </authorList>
    </citation>
    <scope>NUCLEOTIDE SEQUENCE [LARGE SCALE GENOMIC DNA]</scope>
    <source>
        <strain evidence="9">ATCC 25963</strain>
    </source>
</reference>
<dbReference type="STRING" id="54.SAMN02745121_06173"/>
<organism evidence="8 9">
    <name type="scientific">Nannocystis exedens</name>
    <dbReference type="NCBI Taxonomy" id="54"/>
    <lineage>
        <taxon>Bacteria</taxon>
        <taxon>Pseudomonadati</taxon>
        <taxon>Myxococcota</taxon>
        <taxon>Polyangia</taxon>
        <taxon>Nannocystales</taxon>
        <taxon>Nannocystaceae</taxon>
        <taxon>Nannocystis</taxon>
    </lineage>
</organism>
<dbReference type="RefSeq" id="WP_170136233.1">
    <property type="nucleotide sequence ID" value="NZ_FOMX01000023.1"/>
</dbReference>
<dbReference type="InterPro" id="IPR036396">
    <property type="entry name" value="Cyt_P450_sf"/>
</dbReference>
<gene>
    <name evidence="8" type="ORF">SAMN02745121_06173</name>
</gene>
<keyword evidence="3 7" id="KW-0479">Metal-binding</keyword>
<protein>
    <submittedName>
        <fullName evidence="8">Cytochrome P450</fullName>
    </submittedName>
</protein>
<dbReference type="AlphaFoldDB" id="A0A1I2EQ11"/>
<dbReference type="PRINTS" id="PR00359">
    <property type="entry name" value="BP450"/>
</dbReference>
<dbReference type="GO" id="GO:0016705">
    <property type="term" value="F:oxidoreductase activity, acting on paired donors, with incorporation or reduction of molecular oxygen"/>
    <property type="evidence" value="ECO:0007669"/>
    <property type="project" value="InterPro"/>
</dbReference>
<dbReference type="Proteomes" id="UP000199400">
    <property type="component" value="Unassembled WGS sequence"/>
</dbReference>
<keyword evidence="2 7" id="KW-0349">Heme</keyword>
<dbReference type="GO" id="GO:0005506">
    <property type="term" value="F:iron ion binding"/>
    <property type="evidence" value="ECO:0007669"/>
    <property type="project" value="InterPro"/>
</dbReference>
<dbReference type="InterPro" id="IPR017972">
    <property type="entry name" value="Cyt_P450_CS"/>
</dbReference>
<evidence type="ECO:0000256" key="1">
    <source>
        <dbReference type="ARBA" id="ARBA00010617"/>
    </source>
</evidence>
<dbReference type="InterPro" id="IPR001128">
    <property type="entry name" value="Cyt_P450"/>
</dbReference>
<dbReference type="PRINTS" id="PR00385">
    <property type="entry name" value="P450"/>
</dbReference>
<dbReference type="EMBL" id="FOMX01000023">
    <property type="protein sequence ID" value="SFE94421.1"/>
    <property type="molecule type" value="Genomic_DNA"/>
</dbReference>
<keyword evidence="9" id="KW-1185">Reference proteome</keyword>
<evidence type="ECO:0000256" key="6">
    <source>
        <dbReference type="ARBA" id="ARBA00023033"/>
    </source>
</evidence>